<dbReference type="EMBL" id="CP124535">
    <property type="protein sequence ID" value="WGV16002.1"/>
    <property type="molecule type" value="Genomic_DNA"/>
</dbReference>
<dbReference type="RefSeq" id="WP_281465916.1">
    <property type="nucleotide sequence ID" value="NZ_CP124535.1"/>
</dbReference>
<dbReference type="Proteomes" id="UP001230978">
    <property type="component" value="Chromosome"/>
</dbReference>
<evidence type="ECO:0000313" key="1">
    <source>
        <dbReference type="EMBL" id="WGV16002.1"/>
    </source>
</evidence>
<gene>
    <name evidence="1" type="ORF">QF092_17385</name>
</gene>
<sequence>MTALPDGTSMWMRSFYGFGPEEDGYAGWTQESGRDHILKTIKDGDLLMIYGAGSRETEKTLRSYVLGFLQVDATPIRDYEKSSEESLKRKASRGWAEKWSYAIPVRRAWRCDEKLMIRTVAFRTYRPEAGQALGVWGAALDEDEIAKALKIRVTEVNVFGAPPAAPTGLTKQAFAEEFRPSRAFPGSFGTKTVTTTDGTTFLYLARFDGDGHALIGKPASIGSKSFAFKIGVSNDVGARLAQLNAGIPPVAKGRWVVHMQAEYADRASAEAVELEFKTKSNGRLESLGKEFFWGSDMDAMMLFCRMAGVSRF</sequence>
<name>A0ABY8Q6T4_9RHOB</name>
<organism evidence="1 2">
    <name type="scientific">Fuscovulum ytuae</name>
    <dbReference type="NCBI Taxonomy" id="3042299"/>
    <lineage>
        <taxon>Bacteria</taxon>
        <taxon>Pseudomonadati</taxon>
        <taxon>Pseudomonadota</taxon>
        <taxon>Alphaproteobacteria</taxon>
        <taxon>Rhodobacterales</taxon>
        <taxon>Paracoccaceae</taxon>
        <taxon>Fuscovulum</taxon>
    </lineage>
</organism>
<reference evidence="1 2" key="1">
    <citation type="submission" date="2023-04" db="EMBL/GenBank/DDBJ databases">
        <title>YMD61, complete Genome.</title>
        <authorList>
            <person name="Zhang J."/>
        </authorList>
    </citation>
    <scope>NUCLEOTIDE SEQUENCE [LARGE SCALE GENOMIC DNA]</scope>
    <source>
        <strain evidence="1 2">YMD61</strain>
    </source>
</reference>
<keyword evidence="2" id="KW-1185">Reference proteome</keyword>
<protein>
    <submittedName>
        <fullName evidence="1">GIY-YIG nuclease family protein</fullName>
    </submittedName>
</protein>
<proteinExistence type="predicted"/>
<evidence type="ECO:0000313" key="2">
    <source>
        <dbReference type="Proteomes" id="UP001230978"/>
    </source>
</evidence>
<accession>A0ABY8Q6T4</accession>